<dbReference type="Proteomes" id="UP000692954">
    <property type="component" value="Unassembled WGS sequence"/>
</dbReference>
<reference evidence="4" key="1">
    <citation type="submission" date="2021-01" db="EMBL/GenBank/DDBJ databases">
        <authorList>
            <consortium name="Genoscope - CEA"/>
            <person name="William W."/>
        </authorList>
    </citation>
    <scope>NUCLEOTIDE SEQUENCE</scope>
</reference>
<name>A0A8S1JUE3_9CILI</name>
<dbReference type="CDD" id="cd02910">
    <property type="entry name" value="cupin_Yhhw_N"/>
    <property type="match status" value="1"/>
</dbReference>
<evidence type="ECO:0000259" key="3">
    <source>
        <dbReference type="Pfam" id="PF17954"/>
    </source>
</evidence>
<evidence type="ECO:0000313" key="5">
    <source>
        <dbReference type="Proteomes" id="UP000692954"/>
    </source>
</evidence>
<dbReference type="PANTHER" id="PTHR43212">
    <property type="entry name" value="QUERCETIN 2,3-DIOXYGENASE"/>
    <property type="match status" value="1"/>
</dbReference>
<dbReference type="AlphaFoldDB" id="A0A8S1JUE3"/>
<dbReference type="EMBL" id="CAJJDN010000001">
    <property type="protein sequence ID" value="CAD8046031.1"/>
    <property type="molecule type" value="Genomic_DNA"/>
</dbReference>
<evidence type="ECO:0000259" key="2">
    <source>
        <dbReference type="Pfam" id="PF02678"/>
    </source>
</evidence>
<proteinExistence type="inferred from homology"/>
<evidence type="ECO:0008006" key="6">
    <source>
        <dbReference type="Google" id="ProtNLM"/>
    </source>
</evidence>
<dbReference type="Pfam" id="PF02678">
    <property type="entry name" value="Pirin"/>
    <property type="match status" value="1"/>
</dbReference>
<dbReference type="OrthoDB" id="198735at2759"/>
<dbReference type="InterPro" id="IPR012093">
    <property type="entry name" value="Pirin"/>
</dbReference>
<organism evidence="4 5">
    <name type="scientific">Paramecium sonneborni</name>
    <dbReference type="NCBI Taxonomy" id="65129"/>
    <lineage>
        <taxon>Eukaryota</taxon>
        <taxon>Sar</taxon>
        <taxon>Alveolata</taxon>
        <taxon>Ciliophora</taxon>
        <taxon>Intramacronucleata</taxon>
        <taxon>Oligohymenophorea</taxon>
        <taxon>Peniculida</taxon>
        <taxon>Parameciidae</taxon>
        <taxon>Paramecium</taxon>
    </lineage>
</organism>
<dbReference type="InterPro" id="IPR041602">
    <property type="entry name" value="Quercetinase_C"/>
</dbReference>
<protein>
    <recommendedName>
        <fullName evidence="6">Pirin</fullName>
    </recommendedName>
</protein>
<comment type="caution">
    <text evidence="4">The sequence shown here is derived from an EMBL/GenBank/DDBJ whole genome shotgun (WGS) entry which is preliminary data.</text>
</comment>
<comment type="similarity">
    <text evidence="1">Belongs to the pirin family.</text>
</comment>
<feature type="domain" description="Quercetin 2,3-dioxygenase C-terminal cupin" evidence="3">
    <location>
        <begin position="169"/>
        <end position="255"/>
    </location>
</feature>
<feature type="domain" description="Pirin N-terminal" evidence="2">
    <location>
        <begin position="29"/>
        <end position="134"/>
    </location>
</feature>
<dbReference type="PANTHER" id="PTHR43212:SF3">
    <property type="entry name" value="QUERCETIN 2,3-DIOXYGENASE"/>
    <property type="match status" value="1"/>
</dbReference>
<dbReference type="InterPro" id="IPR003829">
    <property type="entry name" value="Pirin_N_dom"/>
</dbReference>
<sequence>MFIHIPGKDLFVSEPDPRYFGNPKNDDPKVNWLKSRFHFSFAEYNDPQNQQFGVLRVMNDDLVQPNRGFGEHPHQNMEIVSYIVQGELTHGDSKGNKESLGRGSAQYMSAGSGVYHSEFNLSKKEVCRFIQIWIKPRQINTKVQYKSYRGQNGQADNKWFHMVGDMQENSQAPAKINQDANIWVNEFTTEQRFEIKEGRQAYLLCVEGSFELNIDSCLPLQDVKSQLINQHDGVKIFKSIILKPKGKAHVLLIEMKK</sequence>
<evidence type="ECO:0000313" key="4">
    <source>
        <dbReference type="EMBL" id="CAD8046031.1"/>
    </source>
</evidence>
<accession>A0A8S1JUE3</accession>
<dbReference type="Pfam" id="PF17954">
    <property type="entry name" value="Pirin_C_2"/>
    <property type="match status" value="1"/>
</dbReference>
<evidence type="ECO:0000256" key="1">
    <source>
        <dbReference type="RuleBase" id="RU003457"/>
    </source>
</evidence>
<keyword evidence="5" id="KW-1185">Reference proteome</keyword>
<gene>
    <name evidence="4" type="ORF">PSON_ATCC_30995.1.T0010407</name>
</gene>